<evidence type="ECO:0000313" key="3">
    <source>
        <dbReference type="Proteomes" id="UP001221757"/>
    </source>
</evidence>
<dbReference type="InterPro" id="IPR029058">
    <property type="entry name" value="AB_hydrolase_fold"/>
</dbReference>
<protein>
    <submittedName>
        <fullName evidence="2">Alpha/Beta hydrolase protein</fullName>
    </submittedName>
</protein>
<dbReference type="Gene3D" id="3.40.50.1820">
    <property type="entry name" value="alpha/beta hydrolase"/>
    <property type="match status" value="1"/>
</dbReference>
<dbReference type="InterPro" id="IPR000073">
    <property type="entry name" value="AB_hydrolase_1"/>
</dbReference>
<accession>A0AAD7FY25</accession>
<organism evidence="2 3">
    <name type="scientific">Mycena rosella</name>
    <name type="common">Pink bonnet</name>
    <name type="synonym">Agaricus rosellus</name>
    <dbReference type="NCBI Taxonomy" id="1033263"/>
    <lineage>
        <taxon>Eukaryota</taxon>
        <taxon>Fungi</taxon>
        <taxon>Dikarya</taxon>
        <taxon>Basidiomycota</taxon>
        <taxon>Agaricomycotina</taxon>
        <taxon>Agaricomycetes</taxon>
        <taxon>Agaricomycetidae</taxon>
        <taxon>Agaricales</taxon>
        <taxon>Marasmiineae</taxon>
        <taxon>Mycenaceae</taxon>
        <taxon>Mycena</taxon>
    </lineage>
</organism>
<name>A0AAD7FY25_MYCRO</name>
<proteinExistence type="predicted"/>
<gene>
    <name evidence="2" type="ORF">B0H17DRAFT_1216087</name>
</gene>
<dbReference type="AlphaFoldDB" id="A0AAD7FY25"/>
<dbReference type="SUPFAM" id="SSF53474">
    <property type="entry name" value="alpha/beta-Hydrolases"/>
    <property type="match status" value="1"/>
</dbReference>
<comment type="caution">
    <text evidence="2">The sequence shown here is derived from an EMBL/GenBank/DDBJ whole genome shotgun (WGS) entry which is preliminary data.</text>
</comment>
<evidence type="ECO:0000259" key="1">
    <source>
        <dbReference type="Pfam" id="PF12697"/>
    </source>
</evidence>
<keyword evidence="2" id="KW-0378">Hydrolase</keyword>
<feature type="domain" description="AB hydrolase-1" evidence="1">
    <location>
        <begin position="28"/>
        <end position="332"/>
    </location>
</feature>
<dbReference type="EMBL" id="JARKIE010000402">
    <property type="protein sequence ID" value="KAJ7645301.1"/>
    <property type="molecule type" value="Genomic_DNA"/>
</dbReference>
<evidence type="ECO:0000313" key="2">
    <source>
        <dbReference type="EMBL" id="KAJ7645301.1"/>
    </source>
</evidence>
<reference evidence="2" key="1">
    <citation type="submission" date="2023-03" db="EMBL/GenBank/DDBJ databases">
        <title>Massive genome expansion in bonnet fungi (Mycena s.s.) driven by repeated elements and novel gene families across ecological guilds.</title>
        <authorList>
            <consortium name="Lawrence Berkeley National Laboratory"/>
            <person name="Harder C.B."/>
            <person name="Miyauchi S."/>
            <person name="Viragh M."/>
            <person name="Kuo A."/>
            <person name="Thoen E."/>
            <person name="Andreopoulos B."/>
            <person name="Lu D."/>
            <person name="Skrede I."/>
            <person name="Drula E."/>
            <person name="Henrissat B."/>
            <person name="Morin E."/>
            <person name="Kohler A."/>
            <person name="Barry K."/>
            <person name="LaButti K."/>
            <person name="Morin E."/>
            <person name="Salamov A."/>
            <person name="Lipzen A."/>
            <person name="Mereny Z."/>
            <person name="Hegedus B."/>
            <person name="Baldrian P."/>
            <person name="Stursova M."/>
            <person name="Weitz H."/>
            <person name="Taylor A."/>
            <person name="Grigoriev I.V."/>
            <person name="Nagy L.G."/>
            <person name="Martin F."/>
            <person name="Kauserud H."/>
        </authorList>
    </citation>
    <scope>NUCLEOTIDE SEQUENCE</scope>
    <source>
        <strain evidence="2">CBHHK067</strain>
    </source>
</reference>
<sequence>MPSLTLNSGVEFFYTDSGVITAGDYITLVIIHGHTFHSGTFQRLNPFAEPNSLRIISLNRRCYPGSSAFSAEELTIFSEGTEAERASLLAQQGRDLALFLEGLIDELSLPRTGGIALIGWSMGAIFLLSLIASVETLPVATREKLSSFVHTVVLLQAPSLAFGLPTPAGWLIPHTDPTIAAEARGPAFAKWVSSYFVHGDLATHNLDHLTYSNTDPLKVSTIERLKPEELFAIADFAPAAQYDNIVGLSPFEGPVFKQTNKALFDVTVRGAWSGTKFWNVYGSAEPWNIIYAAWFLEDHSRAADASDLAIHFKVIDGSNHFFVWEDPEKAINELKECLPMLPGVMSHGS</sequence>
<dbReference type="Proteomes" id="UP001221757">
    <property type="component" value="Unassembled WGS sequence"/>
</dbReference>
<keyword evidence="3" id="KW-1185">Reference proteome</keyword>
<dbReference type="GO" id="GO:0016787">
    <property type="term" value="F:hydrolase activity"/>
    <property type="evidence" value="ECO:0007669"/>
    <property type="project" value="UniProtKB-KW"/>
</dbReference>
<dbReference type="Pfam" id="PF12697">
    <property type="entry name" value="Abhydrolase_6"/>
    <property type="match status" value="1"/>
</dbReference>